<dbReference type="AlphaFoldDB" id="A0AA89I0U1"/>
<feature type="transmembrane region" description="Helical" evidence="7">
    <location>
        <begin position="79"/>
        <end position="98"/>
    </location>
</feature>
<evidence type="ECO:0000313" key="9">
    <source>
        <dbReference type="EMBL" id="KRM20643.1"/>
    </source>
</evidence>
<feature type="transmembrane region" description="Helical" evidence="7">
    <location>
        <begin position="466"/>
        <end position="483"/>
    </location>
</feature>
<feature type="transmembrane region" description="Helical" evidence="7">
    <location>
        <begin position="223"/>
        <end position="245"/>
    </location>
</feature>
<feature type="transmembrane region" description="Helical" evidence="7">
    <location>
        <begin position="138"/>
        <end position="159"/>
    </location>
</feature>
<feature type="transmembrane region" description="Helical" evidence="7">
    <location>
        <begin position="356"/>
        <end position="374"/>
    </location>
</feature>
<dbReference type="InterPro" id="IPR036259">
    <property type="entry name" value="MFS_trans_sf"/>
</dbReference>
<evidence type="ECO:0000313" key="10">
    <source>
        <dbReference type="Proteomes" id="UP000050823"/>
    </source>
</evidence>
<accession>A0AA89I0U1</accession>
<comment type="caution">
    <text evidence="9">The sequence shown here is derived from an EMBL/GenBank/DDBJ whole genome shotgun (WGS) entry which is preliminary data.</text>
</comment>
<keyword evidence="4 7" id="KW-0812">Transmembrane</keyword>
<dbReference type="FunFam" id="1.20.1720.10:FF:000004">
    <property type="entry name" value="EmrB/QacA family drug resistance transporter"/>
    <property type="match status" value="1"/>
</dbReference>
<dbReference type="InterPro" id="IPR020846">
    <property type="entry name" value="MFS_dom"/>
</dbReference>
<protein>
    <submittedName>
        <fullName evidence="9">Drug resistance MFS transporter, drug H+ antiporter-1 family protein</fullName>
    </submittedName>
</protein>
<dbReference type="PROSITE" id="PS50850">
    <property type="entry name" value="MFS"/>
    <property type="match status" value="1"/>
</dbReference>
<feature type="transmembrane region" description="Helical" evidence="7">
    <location>
        <begin position="332"/>
        <end position="350"/>
    </location>
</feature>
<feature type="transmembrane region" description="Helical" evidence="7">
    <location>
        <begin position="198"/>
        <end position="217"/>
    </location>
</feature>
<feature type="transmembrane region" description="Helical" evidence="7">
    <location>
        <begin position="48"/>
        <end position="67"/>
    </location>
</feature>
<dbReference type="CDD" id="cd17502">
    <property type="entry name" value="MFS_Azr1_MDR_like"/>
    <property type="match status" value="1"/>
</dbReference>
<organism evidence="9 10">
    <name type="scientific">Latilactobacillus graminis DSM 20719</name>
    <dbReference type="NCBI Taxonomy" id="1423752"/>
    <lineage>
        <taxon>Bacteria</taxon>
        <taxon>Bacillati</taxon>
        <taxon>Bacillota</taxon>
        <taxon>Bacilli</taxon>
        <taxon>Lactobacillales</taxon>
        <taxon>Lactobacillaceae</taxon>
        <taxon>Latilactobacillus</taxon>
    </lineage>
</organism>
<keyword evidence="5 7" id="KW-1133">Transmembrane helix</keyword>
<evidence type="ECO:0000259" key="8">
    <source>
        <dbReference type="PROSITE" id="PS50850"/>
    </source>
</evidence>
<evidence type="ECO:0000256" key="5">
    <source>
        <dbReference type="ARBA" id="ARBA00022989"/>
    </source>
</evidence>
<gene>
    <name evidence="9" type="ORF">FC90_GL000004</name>
</gene>
<dbReference type="Gene3D" id="1.20.1250.20">
    <property type="entry name" value="MFS general substrate transporter like domains"/>
    <property type="match status" value="1"/>
</dbReference>
<dbReference type="InterPro" id="IPR011701">
    <property type="entry name" value="MFS"/>
</dbReference>
<dbReference type="InterPro" id="IPR004638">
    <property type="entry name" value="EmrB-like"/>
</dbReference>
<dbReference type="Gene3D" id="1.20.1720.10">
    <property type="entry name" value="Multidrug resistance protein D"/>
    <property type="match status" value="1"/>
</dbReference>
<evidence type="ECO:0000256" key="2">
    <source>
        <dbReference type="ARBA" id="ARBA00022448"/>
    </source>
</evidence>
<dbReference type="PANTHER" id="PTHR23501:SF191">
    <property type="entry name" value="VACUOLAR BASIC AMINO ACID TRANSPORTER 4"/>
    <property type="match status" value="1"/>
</dbReference>
<name>A0AA89I0U1_9LACO</name>
<comment type="subcellular location">
    <subcellularLocation>
        <location evidence="1">Cell membrane</location>
        <topology evidence="1">Multi-pass membrane protein</topology>
    </subcellularLocation>
</comment>
<dbReference type="PRINTS" id="PR01036">
    <property type="entry name" value="TCRTETB"/>
</dbReference>
<feature type="transmembrane region" description="Helical" evidence="7">
    <location>
        <begin position="165"/>
        <end position="186"/>
    </location>
</feature>
<dbReference type="GO" id="GO:0005886">
    <property type="term" value="C:plasma membrane"/>
    <property type="evidence" value="ECO:0007669"/>
    <property type="project" value="UniProtKB-SubCell"/>
</dbReference>
<evidence type="ECO:0000256" key="6">
    <source>
        <dbReference type="ARBA" id="ARBA00023136"/>
    </source>
</evidence>
<keyword evidence="3" id="KW-1003">Cell membrane</keyword>
<dbReference type="EMBL" id="AYZB01000066">
    <property type="protein sequence ID" value="KRM20643.1"/>
    <property type="molecule type" value="Genomic_DNA"/>
</dbReference>
<dbReference type="Pfam" id="PF07690">
    <property type="entry name" value="MFS_1"/>
    <property type="match status" value="1"/>
</dbReference>
<feature type="transmembrane region" description="Helical" evidence="7">
    <location>
        <begin position="266"/>
        <end position="287"/>
    </location>
</feature>
<dbReference type="SUPFAM" id="SSF103473">
    <property type="entry name" value="MFS general substrate transporter"/>
    <property type="match status" value="1"/>
</dbReference>
<dbReference type="Proteomes" id="UP000050823">
    <property type="component" value="Unassembled WGS sequence"/>
</dbReference>
<reference evidence="9 10" key="1">
    <citation type="journal article" date="2015" name="Genome Announc.">
        <title>Expanding the biotechnology potential of lactobacilli through comparative genomics of 213 strains and associated genera.</title>
        <authorList>
            <person name="Sun Z."/>
            <person name="Harris H.M."/>
            <person name="McCann A."/>
            <person name="Guo C."/>
            <person name="Argimon S."/>
            <person name="Zhang W."/>
            <person name="Yang X."/>
            <person name="Jeffery I.B."/>
            <person name="Cooney J.C."/>
            <person name="Kagawa T.F."/>
            <person name="Liu W."/>
            <person name="Song Y."/>
            <person name="Salvetti E."/>
            <person name="Wrobel A."/>
            <person name="Rasinkangas P."/>
            <person name="Parkhill J."/>
            <person name="Rea M.C."/>
            <person name="O'Sullivan O."/>
            <person name="Ritari J."/>
            <person name="Douillard F.P."/>
            <person name="Paul Ross R."/>
            <person name="Yang R."/>
            <person name="Briner A.E."/>
            <person name="Felis G.E."/>
            <person name="de Vos W.M."/>
            <person name="Barrangou R."/>
            <person name="Klaenhammer T.R."/>
            <person name="Caufield P.W."/>
            <person name="Cui Y."/>
            <person name="Zhang H."/>
            <person name="O'Toole P.W."/>
        </authorList>
    </citation>
    <scope>NUCLEOTIDE SEQUENCE [LARGE SCALE GENOMIC DNA]</scope>
    <source>
        <strain evidence="9 10">DSM 20719</strain>
    </source>
</reference>
<dbReference type="RefSeq" id="WP_057908824.1">
    <property type="nucleotide sequence ID" value="NZ_AYZB01000066.1"/>
</dbReference>
<feature type="domain" description="Major facilitator superfamily (MFS) profile" evidence="8">
    <location>
        <begin position="14"/>
        <end position="487"/>
    </location>
</feature>
<dbReference type="NCBIfam" id="TIGR00711">
    <property type="entry name" value="efflux_EmrB"/>
    <property type="match status" value="1"/>
</dbReference>
<feature type="transmembrane region" description="Helical" evidence="7">
    <location>
        <begin position="104"/>
        <end position="126"/>
    </location>
</feature>
<evidence type="ECO:0000256" key="7">
    <source>
        <dbReference type="SAM" id="Phobius"/>
    </source>
</evidence>
<evidence type="ECO:0000256" key="4">
    <source>
        <dbReference type="ARBA" id="ARBA00022692"/>
    </source>
</evidence>
<evidence type="ECO:0000256" key="1">
    <source>
        <dbReference type="ARBA" id="ARBA00004651"/>
    </source>
</evidence>
<evidence type="ECO:0000256" key="3">
    <source>
        <dbReference type="ARBA" id="ARBA00022475"/>
    </source>
</evidence>
<keyword evidence="2" id="KW-0813">Transport</keyword>
<feature type="transmembrane region" description="Helical" evidence="7">
    <location>
        <begin position="12"/>
        <end position="36"/>
    </location>
</feature>
<dbReference type="GO" id="GO:0022857">
    <property type="term" value="F:transmembrane transporter activity"/>
    <property type="evidence" value="ECO:0007669"/>
    <property type="project" value="InterPro"/>
</dbReference>
<feature type="transmembrane region" description="Helical" evidence="7">
    <location>
        <begin position="299"/>
        <end position="320"/>
    </location>
</feature>
<keyword evidence="6 7" id="KW-0472">Membrane</keyword>
<sequence>MEQSKVRKTNVLLVTIAIFVATFMTAIEGTIVSTAMPTIISSLHGMRLMNWVFSIYLLTNAMMTPIYGKMADRIGRKPIFILGLALFVVGSSLCGLSNHMGTLIISRAIQGLGAGAIMPVSFTIIADIYPIEKRAKILGFNGSAWGIASIIAPLLGGFIVDKLTWHWIFFINVPIGIITIGLIWYFLREEKKTSNEPVDYWGSLWLMVALLSLLYGFQVMGEAQPSLLVLGAMLVIAVGTFYLFIRVEKHAQDPIISLTLFKNRTFVVQNAVAALVSGFLIGFEVYMPMWMQGILGLKASMGGFVVTPSSVMWIFASLWAGQLLVKHAPRSILMGSLCILIVGSSILALVPQVTPFWFFLLVAAGLGVGFGLIITTTTVTSQSVAGADKVGVATSFNTLSRTLGQTLMVSVYGIILNRQLASGIKGDSRLNQNMLNELINPETAINLPEHLLPTLRHILYNGLHHIYFASIVLIAVAMIINLTDHKINKKD</sequence>
<dbReference type="PANTHER" id="PTHR23501">
    <property type="entry name" value="MAJOR FACILITATOR SUPERFAMILY"/>
    <property type="match status" value="1"/>
</dbReference>
<proteinExistence type="predicted"/>